<dbReference type="SUPFAM" id="SSF57903">
    <property type="entry name" value="FYVE/PHD zinc finger"/>
    <property type="match status" value="1"/>
</dbReference>
<dbReference type="PROSITE" id="PS51339">
    <property type="entry name" value="PPASE_MYOTUBULARIN"/>
    <property type="match status" value="1"/>
</dbReference>
<dbReference type="InterPro" id="IPR029021">
    <property type="entry name" value="Prot-tyrosine_phosphatase-like"/>
</dbReference>
<evidence type="ECO:0000313" key="12">
    <source>
        <dbReference type="EMBL" id="PFX18716.1"/>
    </source>
</evidence>
<evidence type="ECO:0000256" key="4">
    <source>
        <dbReference type="ARBA" id="ARBA00022771"/>
    </source>
</evidence>
<dbReference type="Proteomes" id="UP000225706">
    <property type="component" value="Unassembled WGS sequence"/>
</dbReference>
<keyword evidence="4" id="KW-0863">Zinc-finger</keyword>
<dbReference type="GO" id="GO:0016020">
    <property type="term" value="C:membrane"/>
    <property type="evidence" value="ECO:0007669"/>
    <property type="project" value="TreeGrafter"/>
</dbReference>
<feature type="binding site" evidence="8">
    <location>
        <begin position="669"/>
        <end position="670"/>
    </location>
    <ligand>
        <name>substrate</name>
    </ligand>
</feature>
<evidence type="ECO:0000256" key="6">
    <source>
        <dbReference type="ARBA" id="ARBA00022833"/>
    </source>
</evidence>
<dbReference type="InterPro" id="IPR016130">
    <property type="entry name" value="Tyr_Pase_AS"/>
</dbReference>
<dbReference type="InterPro" id="IPR000008">
    <property type="entry name" value="C2_dom"/>
</dbReference>
<dbReference type="PANTHER" id="PTHR10807:SF128">
    <property type="entry name" value="PHOSPHATIDYLINOSITOL-3,5-BISPHOSPHATE 3-PHOSPHATASE"/>
    <property type="match status" value="1"/>
</dbReference>
<dbReference type="Gene3D" id="3.30.40.10">
    <property type="entry name" value="Zinc/RING finger domain, C3HC4 (zinc finger)"/>
    <property type="match status" value="1"/>
</dbReference>
<dbReference type="GO" id="GO:0004438">
    <property type="term" value="F:phosphatidylinositol-3-phosphate phosphatase activity"/>
    <property type="evidence" value="ECO:0007669"/>
    <property type="project" value="TreeGrafter"/>
</dbReference>
<keyword evidence="3" id="KW-0479">Metal-binding</keyword>
<dbReference type="OrthoDB" id="271628at2759"/>
<dbReference type="PANTHER" id="PTHR10807">
    <property type="entry name" value="MYOTUBULARIN-RELATED"/>
    <property type="match status" value="1"/>
</dbReference>
<feature type="compositionally biased region" description="Polar residues" evidence="9">
    <location>
        <begin position="381"/>
        <end position="405"/>
    </location>
</feature>
<evidence type="ECO:0000256" key="9">
    <source>
        <dbReference type="SAM" id="MobiDB-lite"/>
    </source>
</evidence>
<dbReference type="CDD" id="cd14507">
    <property type="entry name" value="PTP-MTM-like"/>
    <property type="match status" value="1"/>
</dbReference>
<gene>
    <name evidence="12" type="primary">MTMR2</name>
    <name evidence="12" type="ORF">AWC38_SpisGene16905</name>
</gene>
<dbReference type="SMART" id="SM00239">
    <property type="entry name" value="C2"/>
    <property type="match status" value="1"/>
</dbReference>
<proteinExistence type="inferred from homology"/>
<dbReference type="PROSITE" id="PS00383">
    <property type="entry name" value="TYR_PHOSPHATASE_1"/>
    <property type="match status" value="1"/>
</dbReference>
<dbReference type="Pfam" id="PF06602">
    <property type="entry name" value="Myotub-related"/>
    <property type="match status" value="1"/>
</dbReference>
<dbReference type="STRING" id="50429.A0A2B4RNG9"/>
<dbReference type="EMBL" id="LSMT01000396">
    <property type="protein sequence ID" value="PFX18716.1"/>
    <property type="molecule type" value="Genomic_DNA"/>
</dbReference>
<evidence type="ECO:0000256" key="7">
    <source>
        <dbReference type="PIRSR" id="PIRSR630564-1"/>
    </source>
</evidence>
<evidence type="ECO:0000256" key="2">
    <source>
        <dbReference type="ARBA" id="ARBA00012903"/>
    </source>
</evidence>
<keyword evidence="6" id="KW-0862">Zinc</keyword>
<dbReference type="PROSITE" id="PS50004">
    <property type="entry name" value="C2"/>
    <property type="match status" value="1"/>
</dbReference>
<keyword evidence="13" id="KW-1185">Reference proteome</keyword>
<evidence type="ECO:0000313" key="13">
    <source>
        <dbReference type="Proteomes" id="UP000225706"/>
    </source>
</evidence>
<evidence type="ECO:0000256" key="8">
    <source>
        <dbReference type="PIRSR" id="PIRSR630564-2"/>
    </source>
</evidence>
<evidence type="ECO:0000256" key="3">
    <source>
        <dbReference type="ARBA" id="ARBA00022723"/>
    </source>
</evidence>
<dbReference type="SUPFAM" id="SSF52799">
    <property type="entry name" value="(Phosphotyrosine protein) phosphatases II"/>
    <property type="match status" value="1"/>
</dbReference>
<dbReference type="InterPro" id="IPR013083">
    <property type="entry name" value="Znf_RING/FYVE/PHD"/>
</dbReference>
<organism evidence="12 13">
    <name type="scientific">Stylophora pistillata</name>
    <name type="common">Smooth cauliflower coral</name>
    <dbReference type="NCBI Taxonomy" id="50429"/>
    <lineage>
        <taxon>Eukaryota</taxon>
        <taxon>Metazoa</taxon>
        <taxon>Cnidaria</taxon>
        <taxon>Anthozoa</taxon>
        <taxon>Hexacorallia</taxon>
        <taxon>Scleractinia</taxon>
        <taxon>Astrocoeniina</taxon>
        <taxon>Pocilloporidae</taxon>
        <taxon>Stylophora</taxon>
    </lineage>
</organism>
<dbReference type="InterPro" id="IPR010569">
    <property type="entry name" value="Myotubularin-like_Pase_dom"/>
</dbReference>
<evidence type="ECO:0000259" key="11">
    <source>
        <dbReference type="PROSITE" id="PS51339"/>
    </source>
</evidence>
<dbReference type="InterPro" id="IPR030564">
    <property type="entry name" value="Myotubularin"/>
</dbReference>
<dbReference type="GO" id="GO:0052629">
    <property type="term" value="F:phosphatidylinositol-3,5-bisphosphate 3-phosphatase activity"/>
    <property type="evidence" value="ECO:0007669"/>
    <property type="project" value="UniProtKB-EC"/>
</dbReference>
<dbReference type="SUPFAM" id="SSF49562">
    <property type="entry name" value="C2 domain (Calcium/lipid-binding domain, CaLB)"/>
    <property type="match status" value="1"/>
</dbReference>
<dbReference type="Pfam" id="PF00168">
    <property type="entry name" value="C2"/>
    <property type="match status" value="1"/>
</dbReference>
<dbReference type="InterPro" id="IPR000306">
    <property type="entry name" value="Znf_FYVE"/>
</dbReference>
<dbReference type="InterPro" id="IPR011011">
    <property type="entry name" value="Znf_FYVE_PHD"/>
</dbReference>
<dbReference type="AlphaFoldDB" id="A0A2B4RNG9"/>
<accession>A0A2B4RNG9</accession>
<dbReference type="Gene3D" id="2.60.40.150">
    <property type="entry name" value="C2 domain"/>
    <property type="match status" value="1"/>
</dbReference>
<evidence type="ECO:0000259" key="10">
    <source>
        <dbReference type="PROSITE" id="PS50004"/>
    </source>
</evidence>
<feature type="active site" description="Phosphocysteine intermediate" evidence="7">
    <location>
        <position position="729"/>
    </location>
</feature>
<dbReference type="Pfam" id="PF01363">
    <property type="entry name" value="FYVE"/>
    <property type="match status" value="1"/>
</dbReference>
<protein>
    <recommendedName>
        <fullName evidence="2">phosphatidylinositol-3,5-bisphosphate 3-phosphatase</fullName>
        <ecNumber evidence="2">3.1.3.95</ecNumber>
    </recommendedName>
</protein>
<dbReference type="InterPro" id="IPR035892">
    <property type="entry name" value="C2_domain_sf"/>
</dbReference>
<name>A0A2B4RNG9_STYPI</name>
<feature type="region of interest" description="Disordered" evidence="9">
    <location>
        <begin position="363"/>
        <end position="408"/>
    </location>
</feature>
<comment type="similarity">
    <text evidence="1">Belongs to the protein-tyrosine phosphatase family. Non-receptor class myotubularin subfamily.</text>
</comment>
<keyword evidence="5" id="KW-0378">Hydrolase</keyword>
<dbReference type="GO" id="GO:0005737">
    <property type="term" value="C:cytoplasm"/>
    <property type="evidence" value="ECO:0007669"/>
    <property type="project" value="TreeGrafter"/>
</dbReference>
<evidence type="ECO:0000256" key="5">
    <source>
        <dbReference type="ARBA" id="ARBA00022801"/>
    </source>
</evidence>
<evidence type="ECO:0000256" key="1">
    <source>
        <dbReference type="ARBA" id="ARBA00007471"/>
    </source>
</evidence>
<dbReference type="CDD" id="cd00030">
    <property type="entry name" value="C2"/>
    <property type="match status" value="1"/>
</dbReference>
<comment type="caution">
    <text evidence="12">The sequence shown here is derived from an EMBL/GenBank/DDBJ whole genome shotgun (WGS) entry which is preliminary data.</text>
</comment>
<feature type="domain" description="C2" evidence="10">
    <location>
        <begin position="30"/>
        <end position="163"/>
    </location>
</feature>
<feature type="binding site" evidence="8">
    <location>
        <begin position="729"/>
        <end position="735"/>
    </location>
    <ligand>
        <name>substrate</name>
    </ligand>
</feature>
<reference evidence="13" key="1">
    <citation type="journal article" date="2017" name="bioRxiv">
        <title>Comparative analysis of the genomes of Stylophora pistillata and Acropora digitifera provides evidence for extensive differences between species of corals.</title>
        <authorList>
            <person name="Voolstra C.R."/>
            <person name="Li Y."/>
            <person name="Liew Y.J."/>
            <person name="Baumgarten S."/>
            <person name="Zoccola D."/>
            <person name="Flot J.-F."/>
            <person name="Tambutte S."/>
            <person name="Allemand D."/>
            <person name="Aranda M."/>
        </authorList>
    </citation>
    <scope>NUCLEOTIDE SEQUENCE [LARGE SCALE GENOMIC DNA]</scope>
</reference>
<feature type="region of interest" description="Disordered" evidence="9">
    <location>
        <begin position="422"/>
        <end position="443"/>
    </location>
</feature>
<feature type="domain" description="Myotubularin phosphatase" evidence="11">
    <location>
        <begin position="519"/>
        <end position="888"/>
    </location>
</feature>
<dbReference type="GO" id="GO:0046856">
    <property type="term" value="P:phosphatidylinositol dephosphorylation"/>
    <property type="evidence" value="ECO:0007669"/>
    <property type="project" value="TreeGrafter"/>
</dbReference>
<sequence>MFYVPSGALSGTPSNGSSDGVDGAQFSVCASRNLSGLLDEQRKRGVGMALLTITVVQGRNLPVMDPTGKSDPYCVLSVGNQEQRTAVQYNTIDPEWHETLQFEVSGVPQLMQSEPIENAMNCCLQHYVQIDVWDYDTLNRDDFMGRIQIPVSILSEETTARWFPLGRGSAKDNVRGEIFFELTLKASRPIPRWCVDHELYSLCKRKPGFEIPVAFGDSLVDFPGEAERVEMVIDDVVVEVSKHRGIGRMYLTNFRLVILCHLSGLTAAGNTYDMSLTVALNNIHSVDRGEDEKVVSRTVRGNAGVSDVKTLTIRCWDFRTIRLIFMRKPQYLQSFYLPPEPGSMQSSPDSILASLQPNSAECIKDSSLPSIGSEGEGTEGKQPSGQSQPTDLLVPNDSTGNLTRPSSCSSFQILSRSSSSSSSSVAGVSSHGSDGPQLVPQGSSGVLGPGLLAAALSGVGPLSNASERLKTELIPASTFLNLYINVFYQRLEYLALNAVDNPPSLHFVKTLPRDTELSGWSVYDFHEEFARQQVSDKWRVSVINQEFLLCSSYPPLFYVPAEIQDSTLKECAAFRSKGRLPVLCWYNFKKGNFIMRCAQPKTGPAFKNSVDDESVISTARKCNKFADKLVIFDARSMFAAGGNMLKGKGTEDTINRYQGCQLLFLDIPNIHAVRDSLYRLQGVCESSAQKKWLSHLESTQWLAYITCILKGAVTLARFVDKGAAAVVHCSDGWDRTSQLTSLAQLLLDPFYRTITGFQVLIEKEWISFGHRFRDRLGHPTCPSQRSPVFLQFLDCVWQIVQQFPSAFEFTPLYLVRIAEQVNSQWFGNFLCNNMNDRKKMLVSTLTLSLWAHLRADEDSFRNPTYRKYNETLFPVSNPRRLQLWVDYFLRFDETAWSTQDPAIQDDEGDTEVRACLGYRWLPSRWTQSYGFRMSERGNVPIVSKDSLSSGERACGQVFCSECSKQKIRLPQFGYMNPERVCENCFQQNIRQVDEEDEDEFEVIALPHFPTHTATWSLFCMIKKQKIVNGDVIYASVLQ</sequence>
<feature type="binding site" evidence="8">
    <location>
        <begin position="643"/>
        <end position="646"/>
    </location>
    <ligand>
        <name>substrate</name>
    </ligand>
</feature>
<dbReference type="EC" id="3.1.3.95" evidence="2"/>
<dbReference type="GO" id="GO:0008270">
    <property type="term" value="F:zinc ion binding"/>
    <property type="evidence" value="ECO:0007669"/>
    <property type="project" value="UniProtKB-KW"/>
</dbReference>